<protein>
    <submittedName>
        <fullName evidence="2">Uncharacterized protein</fullName>
    </submittedName>
</protein>
<sequence>MRTNRNRINGFFYVLKILQQSFVQFKGVVCVSFSHGLAMTEQCFATFIPDKKKKFLTKSANSQRVSPHPFLTVANELSFHQISQTKDYSPFRPLPMLLRVSAIVPLLLLLFLESAIVNMLSLNIAYEFGNAYINHCTIFSFAAFYILHCSVIANSLSMRKKHRGHAFKLYKNFAAKF</sequence>
<reference evidence="2 3" key="1">
    <citation type="submission" date="2021-06" db="EMBL/GenBank/DDBJ databases">
        <title>Caerostris extrusa draft genome.</title>
        <authorList>
            <person name="Kono N."/>
            <person name="Arakawa K."/>
        </authorList>
    </citation>
    <scope>NUCLEOTIDE SEQUENCE [LARGE SCALE GENOMIC DNA]</scope>
</reference>
<feature type="transmembrane region" description="Helical" evidence="1">
    <location>
        <begin position="132"/>
        <end position="153"/>
    </location>
</feature>
<evidence type="ECO:0000313" key="3">
    <source>
        <dbReference type="Proteomes" id="UP001054945"/>
    </source>
</evidence>
<evidence type="ECO:0000313" key="2">
    <source>
        <dbReference type="EMBL" id="GIY31618.1"/>
    </source>
</evidence>
<accession>A0AAV4SBE6</accession>
<feature type="transmembrane region" description="Helical" evidence="1">
    <location>
        <begin position="96"/>
        <end position="120"/>
    </location>
</feature>
<dbReference type="AlphaFoldDB" id="A0AAV4SBE6"/>
<evidence type="ECO:0000256" key="1">
    <source>
        <dbReference type="SAM" id="Phobius"/>
    </source>
</evidence>
<keyword evidence="1" id="KW-0812">Transmembrane</keyword>
<gene>
    <name evidence="2" type="ORF">CEXT_315981</name>
</gene>
<comment type="caution">
    <text evidence="2">The sequence shown here is derived from an EMBL/GenBank/DDBJ whole genome shotgun (WGS) entry which is preliminary data.</text>
</comment>
<keyword evidence="1" id="KW-1133">Transmembrane helix</keyword>
<name>A0AAV4SBE6_CAEEX</name>
<dbReference type="Proteomes" id="UP001054945">
    <property type="component" value="Unassembled WGS sequence"/>
</dbReference>
<organism evidence="2 3">
    <name type="scientific">Caerostris extrusa</name>
    <name type="common">Bark spider</name>
    <name type="synonym">Caerostris bankana</name>
    <dbReference type="NCBI Taxonomy" id="172846"/>
    <lineage>
        <taxon>Eukaryota</taxon>
        <taxon>Metazoa</taxon>
        <taxon>Ecdysozoa</taxon>
        <taxon>Arthropoda</taxon>
        <taxon>Chelicerata</taxon>
        <taxon>Arachnida</taxon>
        <taxon>Araneae</taxon>
        <taxon>Araneomorphae</taxon>
        <taxon>Entelegynae</taxon>
        <taxon>Araneoidea</taxon>
        <taxon>Araneidae</taxon>
        <taxon>Caerostris</taxon>
    </lineage>
</organism>
<dbReference type="EMBL" id="BPLR01009399">
    <property type="protein sequence ID" value="GIY31618.1"/>
    <property type="molecule type" value="Genomic_DNA"/>
</dbReference>
<proteinExistence type="predicted"/>
<keyword evidence="1" id="KW-0472">Membrane</keyword>
<keyword evidence="3" id="KW-1185">Reference proteome</keyword>